<dbReference type="AlphaFoldDB" id="A0A9Q3IJE9"/>
<evidence type="ECO:0000256" key="1">
    <source>
        <dbReference type="SAM" id="MobiDB-lite"/>
    </source>
</evidence>
<feature type="compositionally biased region" description="Polar residues" evidence="1">
    <location>
        <begin position="98"/>
        <end position="125"/>
    </location>
</feature>
<feature type="compositionally biased region" description="Low complexity" evidence="1">
    <location>
        <begin position="131"/>
        <end position="140"/>
    </location>
</feature>
<dbReference type="EMBL" id="AVOT02048344">
    <property type="protein sequence ID" value="MBW0543578.1"/>
    <property type="molecule type" value="Genomic_DNA"/>
</dbReference>
<comment type="caution">
    <text evidence="2">The sequence shown here is derived from an EMBL/GenBank/DDBJ whole genome shotgun (WGS) entry which is preliminary data.</text>
</comment>
<dbReference type="Proteomes" id="UP000765509">
    <property type="component" value="Unassembled WGS sequence"/>
</dbReference>
<gene>
    <name evidence="2" type="ORF">O181_083293</name>
</gene>
<keyword evidence="3" id="KW-1185">Reference proteome</keyword>
<organism evidence="2 3">
    <name type="scientific">Austropuccinia psidii MF-1</name>
    <dbReference type="NCBI Taxonomy" id="1389203"/>
    <lineage>
        <taxon>Eukaryota</taxon>
        <taxon>Fungi</taxon>
        <taxon>Dikarya</taxon>
        <taxon>Basidiomycota</taxon>
        <taxon>Pucciniomycotina</taxon>
        <taxon>Pucciniomycetes</taxon>
        <taxon>Pucciniales</taxon>
        <taxon>Sphaerophragmiaceae</taxon>
        <taxon>Austropuccinia</taxon>
    </lineage>
</organism>
<proteinExistence type="predicted"/>
<reference evidence="2" key="1">
    <citation type="submission" date="2021-03" db="EMBL/GenBank/DDBJ databases">
        <title>Draft genome sequence of rust myrtle Austropuccinia psidii MF-1, a brazilian biotype.</title>
        <authorList>
            <person name="Quecine M.C."/>
            <person name="Pachon D.M.R."/>
            <person name="Bonatelli M.L."/>
            <person name="Correr F.H."/>
            <person name="Franceschini L.M."/>
            <person name="Leite T.F."/>
            <person name="Margarido G.R.A."/>
            <person name="Almeida C.A."/>
            <person name="Ferrarezi J.A."/>
            <person name="Labate C.A."/>
        </authorList>
    </citation>
    <scope>NUCLEOTIDE SEQUENCE</scope>
    <source>
        <strain evidence="2">MF-1</strain>
    </source>
</reference>
<sequence>MSPVHLRNLGIPRGCPEDRKGLFRARRPGTGHLGHNCGCRLERFGSSSSAPPTPQRLIPMERRQQDVQPSITLKETRILEHQSTFQAIEEQLNQTECTHIPSGSQGVDQPNSQVSSHHSGTSRSAAKSHHSSQLQVVSSSRQGYKWKNKASFSHRDKESDLMIQKLLEVVEEVHKSQK</sequence>
<protein>
    <submittedName>
        <fullName evidence="2">Uncharacterized protein</fullName>
    </submittedName>
</protein>
<evidence type="ECO:0000313" key="2">
    <source>
        <dbReference type="EMBL" id="MBW0543578.1"/>
    </source>
</evidence>
<accession>A0A9Q3IJE9</accession>
<name>A0A9Q3IJE9_9BASI</name>
<feature type="region of interest" description="Disordered" evidence="1">
    <location>
        <begin position="98"/>
        <end position="158"/>
    </location>
</feature>
<evidence type="ECO:0000313" key="3">
    <source>
        <dbReference type="Proteomes" id="UP000765509"/>
    </source>
</evidence>